<reference evidence="8 9" key="1">
    <citation type="submission" date="2019-11" db="EMBL/GenBank/DDBJ databases">
        <title>Whole genome sequence of Oryza granulata.</title>
        <authorList>
            <person name="Li W."/>
        </authorList>
    </citation>
    <scope>NUCLEOTIDE SEQUENCE [LARGE SCALE GENOMIC DNA]</scope>
    <source>
        <strain evidence="9">cv. Menghai</strain>
        <tissue evidence="8">Leaf</tissue>
    </source>
</reference>
<dbReference type="OrthoDB" id="695673at2759"/>
<evidence type="ECO:0000259" key="7">
    <source>
        <dbReference type="PROSITE" id="PS51032"/>
    </source>
</evidence>
<feature type="region of interest" description="Disordered" evidence="6">
    <location>
        <begin position="1"/>
        <end position="20"/>
    </location>
</feature>
<protein>
    <recommendedName>
        <fullName evidence="7">AP2/ERF domain-containing protein</fullName>
    </recommendedName>
</protein>
<dbReference type="SUPFAM" id="SSF54171">
    <property type="entry name" value="DNA-binding domain"/>
    <property type="match status" value="1"/>
</dbReference>
<evidence type="ECO:0000256" key="6">
    <source>
        <dbReference type="SAM" id="MobiDB-lite"/>
    </source>
</evidence>
<dbReference type="Gene3D" id="3.30.730.10">
    <property type="entry name" value="AP2/ERF domain"/>
    <property type="match status" value="1"/>
</dbReference>
<keyword evidence="3" id="KW-0238">DNA-binding</keyword>
<comment type="subcellular location">
    <subcellularLocation>
        <location evidence="1">Nucleus</location>
    </subcellularLocation>
</comment>
<dbReference type="InterPro" id="IPR001471">
    <property type="entry name" value="AP2/ERF_dom"/>
</dbReference>
<dbReference type="AlphaFoldDB" id="A0A6G1C6K4"/>
<dbReference type="PANTHER" id="PTHR31677:SF66">
    <property type="entry name" value="OS06G0691100 PROTEIN"/>
    <property type="match status" value="1"/>
</dbReference>
<feature type="domain" description="AP2/ERF" evidence="7">
    <location>
        <begin position="20"/>
        <end position="67"/>
    </location>
</feature>
<dbReference type="InterPro" id="IPR016177">
    <property type="entry name" value="DNA-bd_dom_sf"/>
</dbReference>
<dbReference type="Proteomes" id="UP000479710">
    <property type="component" value="Unassembled WGS sequence"/>
</dbReference>
<name>A0A6G1C6K4_9ORYZ</name>
<accession>A0A6G1C6K4</accession>
<proteinExistence type="predicted"/>
<dbReference type="PANTHER" id="PTHR31677">
    <property type="entry name" value="AP2 DOMAIN CLASS TRANSCRIPTION FACTOR"/>
    <property type="match status" value="1"/>
</dbReference>
<dbReference type="PROSITE" id="PS51032">
    <property type="entry name" value="AP2_ERF"/>
    <property type="match status" value="1"/>
</dbReference>
<dbReference type="GO" id="GO:0005634">
    <property type="term" value="C:nucleus"/>
    <property type="evidence" value="ECO:0007669"/>
    <property type="project" value="UniProtKB-SubCell"/>
</dbReference>
<dbReference type="GO" id="GO:0003677">
    <property type="term" value="F:DNA binding"/>
    <property type="evidence" value="ECO:0007669"/>
    <property type="project" value="UniProtKB-KW"/>
</dbReference>
<feature type="compositionally biased region" description="Pro residues" evidence="6">
    <location>
        <begin position="1"/>
        <end position="10"/>
    </location>
</feature>
<gene>
    <name evidence="8" type="ORF">E2562_016525</name>
</gene>
<evidence type="ECO:0000313" key="9">
    <source>
        <dbReference type="Proteomes" id="UP000479710"/>
    </source>
</evidence>
<comment type="caution">
    <text evidence="8">The sequence shown here is derived from an EMBL/GenBank/DDBJ whole genome shotgun (WGS) entry which is preliminary data.</text>
</comment>
<evidence type="ECO:0000256" key="5">
    <source>
        <dbReference type="ARBA" id="ARBA00023242"/>
    </source>
</evidence>
<keyword evidence="2" id="KW-0805">Transcription regulation</keyword>
<evidence type="ECO:0000256" key="3">
    <source>
        <dbReference type="ARBA" id="ARBA00023125"/>
    </source>
</evidence>
<evidence type="ECO:0000256" key="4">
    <source>
        <dbReference type="ARBA" id="ARBA00023163"/>
    </source>
</evidence>
<sequence length="67" mass="7536">MRRPRLPPMPAAMAGKGEERYHGVRRRSSGWYAAKIRDPAKKTTIWLSTFDSAEAIARAYDASARSL</sequence>
<dbReference type="InterPro" id="IPR036955">
    <property type="entry name" value="AP2/ERF_dom_sf"/>
</dbReference>
<keyword evidence="4" id="KW-0804">Transcription</keyword>
<dbReference type="SMART" id="SM00380">
    <property type="entry name" value="AP2"/>
    <property type="match status" value="1"/>
</dbReference>
<organism evidence="8 9">
    <name type="scientific">Oryza meyeriana var. granulata</name>
    <dbReference type="NCBI Taxonomy" id="110450"/>
    <lineage>
        <taxon>Eukaryota</taxon>
        <taxon>Viridiplantae</taxon>
        <taxon>Streptophyta</taxon>
        <taxon>Embryophyta</taxon>
        <taxon>Tracheophyta</taxon>
        <taxon>Spermatophyta</taxon>
        <taxon>Magnoliopsida</taxon>
        <taxon>Liliopsida</taxon>
        <taxon>Poales</taxon>
        <taxon>Poaceae</taxon>
        <taxon>BOP clade</taxon>
        <taxon>Oryzoideae</taxon>
        <taxon>Oryzeae</taxon>
        <taxon>Oryzinae</taxon>
        <taxon>Oryza</taxon>
        <taxon>Oryza meyeriana</taxon>
    </lineage>
</organism>
<keyword evidence="9" id="KW-1185">Reference proteome</keyword>
<evidence type="ECO:0000313" key="8">
    <source>
        <dbReference type="EMBL" id="KAF0895792.1"/>
    </source>
</evidence>
<dbReference type="EMBL" id="SPHZ02000010">
    <property type="protein sequence ID" value="KAF0895792.1"/>
    <property type="molecule type" value="Genomic_DNA"/>
</dbReference>
<evidence type="ECO:0000256" key="2">
    <source>
        <dbReference type="ARBA" id="ARBA00023015"/>
    </source>
</evidence>
<evidence type="ECO:0000256" key="1">
    <source>
        <dbReference type="ARBA" id="ARBA00004123"/>
    </source>
</evidence>
<keyword evidence="5" id="KW-0539">Nucleus</keyword>
<dbReference type="GO" id="GO:0003700">
    <property type="term" value="F:DNA-binding transcription factor activity"/>
    <property type="evidence" value="ECO:0007669"/>
    <property type="project" value="InterPro"/>
</dbReference>